<organism evidence="1 2">
    <name type="scientific">Billgrantia ethanolica</name>
    <dbReference type="NCBI Taxonomy" id="2733486"/>
    <lineage>
        <taxon>Bacteria</taxon>
        <taxon>Pseudomonadati</taxon>
        <taxon>Pseudomonadota</taxon>
        <taxon>Gammaproteobacteria</taxon>
        <taxon>Oceanospirillales</taxon>
        <taxon>Halomonadaceae</taxon>
        <taxon>Billgrantia</taxon>
    </lineage>
</organism>
<keyword evidence="2" id="KW-1185">Reference proteome</keyword>
<name>A0ABS8ZYS2_9GAMM</name>
<dbReference type="EMBL" id="JABFTX010000001">
    <property type="protein sequence ID" value="MCE8001756.1"/>
    <property type="molecule type" value="Genomic_DNA"/>
</dbReference>
<reference evidence="1 2" key="1">
    <citation type="journal article" date="2021" name="Front. Microbiol.">
        <title>Aerobic Denitrification and Heterotrophic Sulfur Oxidation in the Genus Halomonas Revealed by Six Novel Species Characterizations and Genome-Based Analysis.</title>
        <authorList>
            <person name="Wang L."/>
            <person name="Shao Z."/>
        </authorList>
    </citation>
    <scope>NUCLEOTIDE SEQUENCE [LARGE SCALE GENOMIC DNA]</scope>
    <source>
        <strain evidence="1 2">MCCC 1A11081</strain>
    </source>
</reference>
<sequence>MDMTRSLLLLPHEQLTLAYEHEAAELQRYRRLTLRFLPRAPQTSRLLATLGLQCEKRLGQLRQVAICLELEACIGRAPGNVAPFPMPEPHFFIVDEVMGEQVIEHVIRAAMESKHFFEWMLNTNATPELHRPLLNFVNEKEGECRVLLEFWEQHRAPAVAQRA</sequence>
<evidence type="ECO:0000313" key="2">
    <source>
        <dbReference type="Proteomes" id="UP001320168"/>
    </source>
</evidence>
<accession>A0ABS8ZYS2</accession>
<gene>
    <name evidence="1" type="ORF">HOP53_02780</name>
</gene>
<comment type="caution">
    <text evidence="1">The sequence shown here is derived from an EMBL/GenBank/DDBJ whole genome shotgun (WGS) entry which is preliminary data.</text>
</comment>
<dbReference type="Proteomes" id="UP001320168">
    <property type="component" value="Unassembled WGS sequence"/>
</dbReference>
<dbReference type="RefSeq" id="WP_234268585.1">
    <property type="nucleotide sequence ID" value="NZ_JABFTX010000001.1"/>
</dbReference>
<evidence type="ECO:0000313" key="1">
    <source>
        <dbReference type="EMBL" id="MCE8001756.1"/>
    </source>
</evidence>
<proteinExistence type="predicted"/>
<protein>
    <submittedName>
        <fullName evidence="1">Uncharacterized protein</fullName>
    </submittedName>
</protein>